<sequence length="64" mass="7017">MIMTLAATVASCLVCDTEFEVREDWEKGEITECGACGQEHEVVEKSAAGVRLDLAPEVEEDWGE</sequence>
<dbReference type="EMBL" id="JAERRK010000003">
    <property type="protein sequence ID" value="MBL1082149.1"/>
    <property type="molecule type" value="Genomic_DNA"/>
</dbReference>
<protein>
    <submittedName>
        <fullName evidence="1">Lysine biosynthesis protein LysW</fullName>
    </submittedName>
</protein>
<comment type="caution">
    <text evidence="1">The sequence shown here is derived from an EMBL/GenBank/DDBJ whole genome shotgun (WGS) entry which is preliminary data.</text>
</comment>
<dbReference type="InterPro" id="IPR005906">
    <property type="entry name" value="LysW"/>
</dbReference>
<evidence type="ECO:0000313" key="2">
    <source>
        <dbReference type="Proteomes" id="UP000661858"/>
    </source>
</evidence>
<organism evidence="1 2">
    <name type="scientific">Streptomyces actinomycinicus</name>
    <dbReference type="NCBI Taxonomy" id="1695166"/>
    <lineage>
        <taxon>Bacteria</taxon>
        <taxon>Bacillati</taxon>
        <taxon>Actinomycetota</taxon>
        <taxon>Actinomycetes</taxon>
        <taxon>Kitasatosporales</taxon>
        <taxon>Streptomycetaceae</taxon>
        <taxon>Streptomyces</taxon>
    </lineage>
</organism>
<name>A0A937JK57_9ACTN</name>
<reference evidence="1" key="1">
    <citation type="submission" date="2021-01" db="EMBL/GenBank/DDBJ databases">
        <title>WGS of actinomycetes isolated from Thailand.</title>
        <authorList>
            <person name="Thawai C."/>
        </authorList>
    </citation>
    <scope>NUCLEOTIDE SEQUENCE</scope>
    <source>
        <strain evidence="1">RCU-197</strain>
    </source>
</reference>
<dbReference type="Proteomes" id="UP000661858">
    <property type="component" value="Unassembled WGS sequence"/>
</dbReference>
<evidence type="ECO:0000313" key="1">
    <source>
        <dbReference type="EMBL" id="MBL1082149.1"/>
    </source>
</evidence>
<accession>A0A937JK57</accession>
<dbReference type="PANTHER" id="PTHR40393">
    <property type="entry name" value="LYSINE BIOSYNTHESIS PROTEIN-RELATED-RELATED"/>
    <property type="match status" value="1"/>
</dbReference>
<dbReference type="Pfam" id="PF21344">
    <property type="entry name" value="Zn_ribbon_LysW"/>
    <property type="match status" value="1"/>
</dbReference>
<keyword evidence="2" id="KW-1185">Reference proteome</keyword>
<dbReference type="Gene3D" id="2.20.28.160">
    <property type="match status" value="1"/>
</dbReference>
<gene>
    <name evidence="1" type="ORF">JK359_09165</name>
</gene>
<dbReference type="PANTHER" id="PTHR40393:SF1">
    <property type="entry name" value="LYSINE BIOSYNTHESIS PROTEIN-RELATED"/>
    <property type="match status" value="1"/>
</dbReference>
<dbReference type="AlphaFoldDB" id="A0A937JK57"/>
<proteinExistence type="predicted"/>